<evidence type="ECO:0000313" key="4">
    <source>
        <dbReference type="EMBL" id="MBC3888493.1"/>
    </source>
</evidence>
<name>A0A923I1U5_9FIRM</name>
<gene>
    <name evidence="4" type="ORF">GH810_09250</name>
</gene>
<reference evidence="4" key="1">
    <citation type="submission" date="2019-10" db="EMBL/GenBank/DDBJ databases">
        <authorList>
            <person name="Ross D.E."/>
            <person name="Gulliver D."/>
        </authorList>
    </citation>
    <scope>NUCLEOTIDE SEQUENCE</scope>
    <source>
        <strain evidence="4">DER-2019</strain>
    </source>
</reference>
<organism evidence="4 5">
    <name type="scientific">Acetobacterium paludosum</name>
    <dbReference type="NCBI Taxonomy" id="52693"/>
    <lineage>
        <taxon>Bacteria</taxon>
        <taxon>Bacillati</taxon>
        <taxon>Bacillota</taxon>
        <taxon>Clostridia</taxon>
        <taxon>Eubacteriales</taxon>
        <taxon>Eubacteriaceae</taxon>
        <taxon>Acetobacterium</taxon>
    </lineage>
</organism>
<dbReference type="EMBL" id="WJBD01000009">
    <property type="protein sequence ID" value="MBC3888493.1"/>
    <property type="molecule type" value="Genomic_DNA"/>
</dbReference>
<dbReference type="Proteomes" id="UP000616595">
    <property type="component" value="Unassembled WGS sequence"/>
</dbReference>
<comment type="caution">
    <text evidence="4">The sequence shown here is derived from an EMBL/GenBank/DDBJ whole genome shotgun (WGS) entry which is preliminary data.</text>
</comment>
<dbReference type="GO" id="GO:0009228">
    <property type="term" value="P:thiamine biosynthetic process"/>
    <property type="evidence" value="ECO:0007669"/>
    <property type="project" value="UniProtKB-KW"/>
</dbReference>
<evidence type="ECO:0000259" key="3">
    <source>
        <dbReference type="Pfam" id="PF02581"/>
    </source>
</evidence>
<comment type="pathway">
    <text evidence="1">Cofactor biosynthesis; thiamine diphosphate biosynthesis.</text>
</comment>
<keyword evidence="5" id="KW-1185">Reference proteome</keyword>
<dbReference type="Pfam" id="PF02581">
    <property type="entry name" value="TMP-TENI"/>
    <property type="match status" value="1"/>
</dbReference>
<dbReference type="GO" id="GO:0004789">
    <property type="term" value="F:thiamine-phosphate diphosphorylase activity"/>
    <property type="evidence" value="ECO:0007669"/>
    <property type="project" value="TreeGrafter"/>
</dbReference>
<dbReference type="GO" id="GO:0005737">
    <property type="term" value="C:cytoplasm"/>
    <property type="evidence" value="ECO:0007669"/>
    <property type="project" value="TreeGrafter"/>
</dbReference>
<evidence type="ECO:0000256" key="1">
    <source>
        <dbReference type="ARBA" id="ARBA00004948"/>
    </source>
</evidence>
<dbReference type="PANTHER" id="PTHR20857:SF15">
    <property type="entry name" value="THIAMINE-PHOSPHATE SYNTHASE"/>
    <property type="match status" value="1"/>
</dbReference>
<dbReference type="RefSeq" id="WP_148567975.1">
    <property type="nucleotide sequence ID" value="NZ_RXYA01000013.1"/>
</dbReference>
<dbReference type="AlphaFoldDB" id="A0A923I1U5"/>
<dbReference type="InterPro" id="IPR022998">
    <property type="entry name" value="ThiamineP_synth_TenI"/>
</dbReference>
<dbReference type="Gene3D" id="3.20.20.70">
    <property type="entry name" value="Aldolase class I"/>
    <property type="match status" value="1"/>
</dbReference>
<protein>
    <submittedName>
        <fullName evidence="4">Thiamine phosphate synthase</fullName>
    </submittedName>
</protein>
<dbReference type="InterPro" id="IPR036206">
    <property type="entry name" value="ThiamineP_synth_sf"/>
</dbReference>
<sequence length="200" mass="22084">MLICVTNQKLCKDDFLSRITQIAIGKPQAIVLREKDLDLAEYEKLANAINEICTRHQVMLIINQNIEVAVKMKHENIQLSMDNLRKNKKKLKEFKNIGASIHTVNEAQEAEKIGATYLVAGHIFPTACKEGVPPKGLSFLQAVCDAVVIPVFAIGGITKDKLESVLKTGAEGVCIMSEAMICLKPEALAGDYRIKKSNTY</sequence>
<dbReference type="CDD" id="cd00564">
    <property type="entry name" value="TMP_TenI"/>
    <property type="match status" value="1"/>
</dbReference>
<accession>A0A923I1U5</accession>
<evidence type="ECO:0000313" key="5">
    <source>
        <dbReference type="Proteomes" id="UP000616595"/>
    </source>
</evidence>
<dbReference type="PANTHER" id="PTHR20857">
    <property type="entry name" value="THIAMINE-PHOSPHATE PYROPHOSPHORYLASE"/>
    <property type="match status" value="1"/>
</dbReference>
<evidence type="ECO:0000256" key="2">
    <source>
        <dbReference type="ARBA" id="ARBA00022977"/>
    </source>
</evidence>
<dbReference type="OrthoDB" id="9815348at2"/>
<dbReference type="InterPro" id="IPR013785">
    <property type="entry name" value="Aldolase_TIM"/>
</dbReference>
<proteinExistence type="predicted"/>
<keyword evidence="2" id="KW-0784">Thiamine biosynthesis</keyword>
<reference evidence="4" key="2">
    <citation type="submission" date="2020-10" db="EMBL/GenBank/DDBJ databases">
        <title>Comparative genomics of the Acetobacterium genus.</title>
        <authorList>
            <person name="Marshall C."/>
            <person name="May H."/>
            <person name="Norman S."/>
        </authorList>
    </citation>
    <scope>NUCLEOTIDE SEQUENCE</scope>
    <source>
        <strain evidence="4">DER-2019</strain>
    </source>
</reference>
<feature type="domain" description="Thiamine phosphate synthase/TenI" evidence="3">
    <location>
        <begin position="2"/>
        <end position="178"/>
    </location>
</feature>
<dbReference type="SUPFAM" id="SSF51391">
    <property type="entry name" value="Thiamin phosphate synthase"/>
    <property type="match status" value="1"/>
</dbReference>